<dbReference type="InterPro" id="IPR029063">
    <property type="entry name" value="SAM-dependent_MTases_sf"/>
</dbReference>
<evidence type="ECO:0000313" key="2">
    <source>
        <dbReference type="Proteomes" id="UP001147746"/>
    </source>
</evidence>
<dbReference type="AlphaFoldDB" id="A0A9W9Q4S5"/>
<dbReference type="SUPFAM" id="SSF53335">
    <property type="entry name" value="S-adenosyl-L-methionine-dependent methyltransferases"/>
    <property type="match status" value="1"/>
</dbReference>
<dbReference type="Proteomes" id="UP001147746">
    <property type="component" value="Unassembled WGS sequence"/>
</dbReference>
<evidence type="ECO:0000313" key="1">
    <source>
        <dbReference type="EMBL" id="KAJ5324525.1"/>
    </source>
</evidence>
<protein>
    <submittedName>
        <fullName evidence="1">Uncharacterized protein</fullName>
    </submittedName>
</protein>
<dbReference type="Gene3D" id="3.40.50.150">
    <property type="entry name" value="Vaccinia Virus protein VP39"/>
    <property type="match status" value="1"/>
</dbReference>
<organism evidence="1 2">
    <name type="scientific">Penicillium atrosanguineum</name>
    <dbReference type="NCBI Taxonomy" id="1132637"/>
    <lineage>
        <taxon>Eukaryota</taxon>
        <taxon>Fungi</taxon>
        <taxon>Dikarya</taxon>
        <taxon>Ascomycota</taxon>
        <taxon>Pezizomycotina</taxon>
        <taxon>Eurotiomycetes</taxon>
        <taxon>Eurotiomycetidae</taxon>
        <taxon>Eurotiales</taxon>
        <taxon>Aspergillaceae</taxon>
        <taxon>Penicillium</taxon>
    </lineage>
</organism>
<keyword evidence="2" id="KW-1185">Reference proteome</keyword>
<dbReference type="OrthoDB" id="184880at2759"/>
<sequence>MPSNEKYEYVFDESVENRRLAGQHQAIKLGMGKLVLAPLQVFEKKLRILDAGTSDGYWLDDFRPSLAHPETCELLGTDITGERFPQHPPPGIKLVAQSSMGPWPEDWLQSFDLVHQRLTLFGLGTKSKECVLSLMDIVKPGGWIQLVETENSSHEPNGPMVKRLGGLIKELSIGMGSDLSFRGGAMESWIREEGFIRVGSMLAPIMLGANCPDPALREQTVEAYCFTATQLLMACKGFPGGLKCMTEAESETFISDLGEELRNEGGYFPLRIVWGQRPKSSN</sequence>
<gene>
    <name evidence="1" type="ORF">N7476_003125</name>
</gene>
<dbReference type="EMBL" id="JAPZBO010000002">
    <property type="protein sequence ID" value="KAJ5324525.1"/>
    <property type="molecule type" value="Genomic_DNA"/>
</dbReference>
<accession>A0A9W9Q4S5</accession>
<reference evidence="1" key="2">
    <citation type="journal article" date="2023" name="IMA Fungus">
        <title>Comparative genomic study of the Penicillium genus elucidates a diverse pangenome and 15 lateral gene transfer events.</title>
        <authorList>
            <person name="Petersen C."/>
            <person name="Sorensen T."/>
            <person name="Nielsen M.R."/>
            <person name="Sondergaard T.E."/>
            <person name="Sorensen J.L."/>
            <person name="Fitzpatrick D.A."/>
            <person name="Frisvad J.C."/>
            <person name="Nielsen K.L."/>
        </authorList>
    </citation>
    <scope>NUCLEOTIDE SEQUENCE</scope>
    <source>
        <strain evidence="1">IBT 21472</strain>
    </source>
</reference>
<comment type="caution">
    <text evidence="1">The sequence shown here is derived from an EMBL/GenBank/DDBJ whole genome shotgun (WGS) entry which is preliminary data.</text>
</comment>
<reference evidence="1" key="1">
    <citation type="submission" date="2022-12" db="EMBL/GenBank/DDBJ databases">
        <authorList>
            <person name="Petersen C."/>
        </authorList>
    </citation>
    <scope>NUCLEOTIDE SEQUENCE</scope>
    <source>
        <strain evidence="1">IBT 21472</strain>
    </source>
</reference>
<name>A0A9W9Q4S5_9EURO</name>
<proteinExistence type="predicted"/>